<evidence type="ECO:0000259" key="2">
    <source>
        <dbReference type="PROSITE" id="PS50234"/>
    </source>
</evidence>
<accession>A0ABS6JQB2</accession>
<keyword evidence="1" id="KW-1133">Transmembrane helix</keyword>
<keyword evidence="1" id="KW-0812">Transmembrane</keyword>
<dbReference type="PANTHER" id="PTHR37464">
    <property type="entry name" value="BLL2463 PROTEIN"/>
    <property type="match status" value="1"/>
</dbReference>
<dbReference type="InterPro" id="IPR024163">
    <property type="entry name" value="Aerotolerance_reg_N"/>
</dbReference>
<gene>
    <name evidence="3" type="ORF">KS407_04090</name>
</gene>
<dbReference type="InterPro" id="IPR036465">
    <property type="entry name" value="vWFA_dom_sf"/>
</dbReference>
<feature type="transmembrane region" description="Helical" evidence="1">
    <location>
        <begin position="593"/>
        <end position="612"/>
    </location>
</feature>
<keyword evidence="1" id="KW-0472">Membrane</keyword>
<name>A0ABS6JQB2_9BACI</name>
<dbReference type="EMBL" id="JAHQCR010000020">
    <property type="protein sequence ID" value="MBU9720625.1"/>
    <property type="molecule type" value="Genomic_DNA"/>
</dbReference>
<dbReference type="PROSITE" id="PS50234">
    <property type="entry name" value="VWFA"/>
    <property type="match status" value="1"/>
</dbReference>
<evidence type="ECO:0000256" key="1">
    <source>
        <dbReference type="SAM" id="Phobius"/>
    </source>
</evidence>
<dbReference type="InterPro" id="IPR002035">
    <property type="entry name" value="VWF_A"/>
</dbReference>
<dbReference type="Gene3D" id="3.40.50.410">
    <property type="entry name" value="von Willebrand factor, type A domain"/>
    <property type="match status" value="1"/>
</dbReference>
<feature type="transmembrane region" description="Helical" evidence="1">
    <location>
        <begin position="59"/>
        <end position="76"/>
    </location>
</feature>
<comment type="caution">
    <text evidence="3">The sequence shown here is derived from an EMBL/GenBank/DDBJ whole genome shotgun (WGS) entry which is preliminary data.</text>
</comment>
<feature type="domain" description="VWFA" evidence="2">
    <location>
        <begin position="89"/>
        <end position="318"/>
    </location>
</feature>
<dbReference type="Pfam" id="PF07584">
    <property type="entry name" value="BatA"/>
    <property type="match status" value="1"/>
</dbReference>
<organism evidence="3 4">
    <name type="scientific">Evansella alkalicola</name>
    <dbReference type="NCBI Taxonomy" id="745819"/>
    <lineage>
        <taxon>Bacteria</taxon>
        <taxon>Bacillati</taxon>
        <taxon>Bacillota</taxon>
        <taxon>Bacilli</taxon>
        <taxon>Bacillales</taxon>
        <taxon>Bacillaceae</taxon>
        <taxon>Evansella</taxon>
    </lineage>
</organism>
<proteinExistence type="predicted"/>
<dbReference type="SUPFAM" id="SSF53300">
    <property type="entry name" value="vWA-like"/>
    <property type="match status" value="1"/>
</dbReference>
<keyword evidence="4" id="KW-1185">Reference proteome</keyword>
<protein>
    <submittedName>
        <fullName evidence="3">VWA domain-containing protein</fullName>
    </submittedName>
</protein>
<reference evidence="3 4" key="1">
    <citation type="submission" date="2021-06" db="EMBL/GenBank/DDBJ databases">
        <title>Bacillus sp. RD4P76, an endophyte from a halophyte.</title>
        <authorList>
            <person name="Sun J.-Q."/>
        </authorList>
    </citation>
    <scope>NUCLEOTIDE SEQUENCE [LARGE SCALE GENOMIC DNA]</scope>
    <source>
        <strain evidence="3 4">JCM 17098</strain>
    </source>
</reference>
<dbReference type="Proteomes" id="UP000790580">
    <property type="component" value="Unassembled WGS sequence"/>
</dbReference>
<evidence type="ECO:0000313" key="3">
    <source>
        <dbReference type="EMBL" id="MBU9720625.1"/>
    </source>
</evidence>
<dbReference type="Pfam" id="PF13519">
    <property type="entry name" value="VWA_2"/>
    <property type="match status" value="1"/>
</dbReference>
<sequence length="618" mass="70670">MGILYPIFFSLSIFIGGLIILYMFRKQYENLEVSTNLLWVQIMNEWNATTWWRKLQKQLLLLLQILIFTLLILSLVRPYNVTDRVAGDHVILMIDTSATMAVLISESEERELSRFDKAKSDIQELITSLQRGQSVSIITIGDSPSLVVNRETDLDSINKIIEELELSFEHRNYNRALSLAYAISQEDSASIHVYSDQITEDDLGQFYWKHPIHVNNYTGGENNISIVTFGIQENHTNQDQTISAIATIKNHSDITKEVNFTINGDDGETSFETNVEINAEDEAYITIDDLPQSSFYHAYIDSNDSFLLDNDAYAISSIRPDPTLYLIGDINPFLERVLVYLDYAIVYGDDINKMDDFEDDSIVIFSGDHVPIIERPTLILTNHGSEPSSEIEWADVRSDIAINDSELFNFVDVSDLFISRVGTQTKMDVSNSSTNVLKEQIMLSGDLPLIEEGTNNGNSFVHVKFDLQESDWPLHPSFPIFIYNTLESLSGQATLNLGYLLPGEERMITNNLTEGTLHIQNQNNVEVGYYEPSKDVFRAPRQPGIYSLVDHNQQHTYFAVTIDEREKDTRGMNSFSLTADNEDESIGTTYYEWWPWLLLFVIVLLIIEWEVYRRGIRI</sequence>
<dbReference type="PANTHER" id="PTHR37464:SF1">
    <property type="entry name" value="BLL2463 PROTEIN"/>
    <property type="match status" value="1"/>
</dbReference>
<evidence type="ECO:0000313" key="4">
    <source>
        <dbReference type="Proteomes" id="UP000790580"/>
    </source>
</evidence>
<feature type="transmembrane region" description="Helical" evidence="1">
    <location>
        <begin position="6"/>
        <end position="24"/>
    </location>
</feature>